<evidence type="ECO:0008006" key="8">
    <source>
        <dbReference type="Google" id="ProtNLM"/>
    </source>
</evidence>
<reference evidence="5 6" key="1">
    <citation type="submission" date="2020-08" db="EMBL/GenBank/DDBJ databases">
        <title>Genomic Encyclopedia of Type Strains, Phase IV (KMG-V): Genome sequencing to study the core and pangenomes of soil and plant-associated prokaryotes.</title>
        <authorList>
            <person name="Whitman W."/>
        </authorList>
    </citation>
    <scope>NUCLEOTIDE SEQUENCE [LARGE SCALE GENOMIC DNA]</scope>
    <source>
        <strain evidence="3 6">SEMIA 444</strain>
        <strain evidence="2 5">SEMIA 448</strain>
        <strain evidence="4 7">SEMIA 452</strain>
    </source>
</reference>
<dbReference type="AlphaFoldDB" id="A0A7W6XAA6"/>
<proteinExistence type="predicted"/>
<name>A0A7W6XAA6_9HYPH</name>
<evidence type="ECO:0000313" key="3">
    <source>
        <dbReference type="EMBL" id="MBB4412452.1"/>
    </source>
</evidence>
<sequence>MLTGNILILLFAALAIVALIGVQTSFAVLHDRTVTAAGPMRSLESLETAIADKRMALSDIENELGERRKALANIADVQADYDATKRQLDELNAEWLQKDERRDEIRAIREEIEAEIIEKQAIDAELASARADLDAVHDRLAAAERLFALNDEMKREQAALEAKIAEMRSEAMELSEAQERVKRLENQAQELGREIARSEGLQQSASAQLAQVQEQLAAERQATALAHSEFTQTAARIAAAEERSRAIDNEIATLEQRRSSLMAQVAKMDDDVAGAGGEDTQSKEQLVEERLKELKAVPPVLAHMKDWKKRAAENEAEAVQRVIQRLDQSGLHYDRRIVHAFHTAMKINDTTQMAVLAGISGTGKSQLPRQYAAGMGIGFLQVPVQPRWDSPQDLMGFYNYIEKRYRPTDMARALFHLDVLNNRKSEFEDQMMMILLDEMNLARVEYYFSDFLSRLESRPPVDRVTDVSLRKDAEIELEIPMPKGMDAPRIFPGYNLLFAGTMNEDESTQSLSDKVVDRANVLRFSAPKTIRTTTQKGLIADPEALSAKRWRSWVKPVAAVENDATVVESVDRMVNLMKGFKRPFGHRLGRAIMSYVANYSFDQARDLRIPLADQVEMRLLPKLRGIEVEDGNDPAFSELKNFVSETLRDDQLAKAIEDSVRSAKEGSGQFVWNGVTR</sequence>
<keyword evidence="1" id="KW-0175">Coiled coil</keyword>
<keyword evidence="6" id="KW-1185">Reference proteome</keyword>
<evidence type="ECO:0000313" key="7">
    <source>
        <dbReference type="Proteomes" id="UP000576087"/>
    </source>
</evidence>
<evidence type="ECO:0000313" key="6">
    <source>
        <dbReference type="Proteomes" id="UP000524535"/>
    </source>
</evidence>
<feature type="coiled-coil region" evidence="1">
    <location>
        <begin position="126"/>
        <end position="271"/>
    </location>
</feature>
<protein>
    <recommendedName>
        <fullName evidence="8">Chromosome segregation ATPase-like protein</fullName>
    </recommendedName>
</protein>
<evidence type="ECO:0000313" key="4">
    <source>
        <dbReference type="EMBL" id="MBB4447084.1"/>
    </source>
</evidence>
<dbReference type="Proteomes" id="UP000524535">
    <property type="component" value="Unassembled WGS sequence"/>
</dbReference>
<dbReference type="Proteomes" id="UP000576087">
    <property type="component" value="Unassembled WGS sequence"/>
</dbReference>
<evidence type="ECO:0000256" key="1">
    <source>
        <dbReference type="SAM" id="Coils"/>
    </source>
</evidence>
<dbReference type="RefSeq" id="WP_183824388.1">
    <property type="nucleotide sequence ID" value="NZ_JACIGW010000003.1"/>
</dbReference>
<dbReference type="SUPFAM" id="SSF52540">
    <property type="entry name" value="P-loop containing nucleoside triphosphate hydrolases"/>
    <property type="match status" value="1"/>
</dbReference>
<dbReference type="Proteomes" id="UP000520770">
    <property type="component" value="Unassembled WGS sequence"/>
</dbReference>
<gene>
    <name evidence="3" type="ORF">GGE31_002965</name>
    <name evidence="2" type="ORF">GGE33_003088</name>
    <name evidence="4" type="ORF">GGE35_002906</name>
</gene>
<organism evidence="3 6">
    <name type="scientific">Aliirhizobium cellulosilyticum</name>
    <dbReference type="NCBI Taxonomy" id="393664"/>
    <lineage>
        <taxon>Bacteria</taxon>
        <taxon>Pseudomonadati</taxon>
        <taxon>Pseudomonadota</taxon>
        <taxon>Alphaproteobacteria</taxon>
        <taxon>Hyphomicrobiales</taxon>
        <taxon>Rhizobiaceae</taxon>
        <taxon>Aliirhizobium</taxon>
    </lineage>
</organism>
<dbReference type="EMBL" id="JACIHM010000003">
    <property type="protein sequence ID" value="MBB4447084.1"/>
    <property type="molecule type" value="Genomic_DNA"/>
</dbReference>
<dbReference type="EMBL" id="JACIGY010000003">
    <property type="protein sequence ID" value="MBB4412452.1"/>
    <property type="molecule type" value="Genomic_DNA"/>
</dbReference>
<comment type="caution">
    <text evidence="3">The sequence shown here is derived from an EMBL/GenBank/DDBJ whole genome shotgun (WGS) entry which is preliminary data.</text>
</comment>
<feature type="coiled-coil region" evidence="1">
    <location>
        <begin position="43"/>
        <end position="94"/>
    </location>
</feature>
<dbReference type="EMBL" id="JACIGW010000003">
    <property type="protein sequence ID" value="MBB4349326.1"/>
    <property type="molecule type" value="Genomic_DNA"/>
</dbReference>
<dbReference type="Gene3D" id="3.40.50.300">
    <property type="entry name" value="P-loop containing nucleotide triphosphate hydrolases"/>
    <property type="match status" value="1"/>
</dbReference>
<evidence type="ECO:0000313" key="2">
    <source>
        <dbReference type="EMBL" id="MBB4349326.1"/>
    </source>
</evidence>
<accession>A0A7W6XAA6</accession>
<dbReference type="InterPro" id="IPR027417">
    <property type="entry name" value="P-loop_NTPase"/>
</dbReference>
<evidence type="ECO:0000313" key="5">
    <source>
        <dbReference type="Proteomes" id="UP000520770"/>
    </source>
</evidence>